<dbReference type="Proteomes" id="UP000319525">
    <property type="component" value="Unassembled WGS sequence"/>
</dbReference>
<evidence type="ECO:0000313" key="3">
    <source>
        <dbReference type="Proteomes" id="UP000319525"/>
    </source>
</evidence>
<dbReference type="EMBL" id="BJML01000001">
    <property type="protein sequence ID" value="GEB44543.1"/>
    <property type="molecule type" value="Genomic_DNA"/>
</dbReference>
<name>A0A4Y3QIP7_MICTE</name>
<evidence type="ECO:0000256" key="1">
    <source>
        <dbReference type="SAM" id="MobiDB-lite"/>
    </source>
</evidence>
<feature type="compositionally biased region" description="Basic and acidic residues" evidence="1">
    <location>
        <begin position="33"/>
        <end position="48"/>
    </location>
</feature>
<proteinExistence type="predicted"/>
<comment type="caution">
    <text evidence="2">The sequence shown here is derived from an EMBL/GenBank/DDBJ whole genome shotgun (WGS) entry which is preliminary data.</text>
</comment>
<accession>A0A4Y3QIP7</accession>
<evidence type="ECO:0000313" key="2">
    <source>
        <dbReference type="EMBL" id="GEB44543.1"/>
    </source>
</evidence>
<dbReference type="GeneID" id="57146075"/>
<protein>
    <submittedName>
        <fullName evidence="2">Uncharacterized protein</fullName>
    </submittedName>
</protein>
<dbReference type="AlphaFoldDB" id="A0A4Y3QIP7"/>
<reference evidence="2 3" key="1">
    <citation type="submission" date="2019-06" db="EMBL/GenBank/DDBJ databases">
        <title>Whole genome shotgun sequence of Microbacterium testaceum NBRC 12675.</title>
        <authorList>
            <person name="Hosoyama A."/>
            <person name="Uohara A."/>
            <person name="Ohji S."/>
            <person name="Ichikawa N."/>
        </authorList>
    </citation>
    <scope>NUCLEOTIDE SEQUENCE [LARGE SCALE GENOMIC DNA]</scope>
    <source>
        <strain evidence="2 3">NBRC 12675</strain>
    </source>
</reference>
<dbReference type="RefSeq" id="WP_170210592.1">
    <property type="nucleotide sequence ID" value="NZ_BJML01000001.1"/>
</dbReference>
<organism evidence="2 3">
    <name type="scientific">Microbacterium testaceum</name>
    <name type="common">Aureobacterium testaceum</name>
    <name type="synonym">Brevibacterium testaceum</name>
    <dbReference type="NCBI Taxonomy" id="2033"/>
    <lineage>
        <taxon>Bacteria</taxon>
        <taxon>Bacillati</taxon>
        <taxon>Actinomycetota</taxon>
        <taxon>Actinomycetes</taxon>
        <taxon>Micrococcales</taxon>
        <taxon>Microbacteriaceae</taxon>
        <taxon>Microbacterium</taxon>
    </lineage>
</organism>
<feature type="region of interest" description="Disordered" evidence="1">
    <location>
        <begin position="1"/>
        <end position="57"/>
    </location>
</feature>
<gene>
    <name evidence="2" type="ORF">MTE01_04880</name>
</gene>
<sequence length="57" mass="5883">MSDSQNSAPADDATDLGDDPTVKPSQENDVDEEAKAPSKDDPSADHRATGIGVIGDE</sequence>